<dbReference type="SUPFAM" id="SSF56801">
    <property type="entry name" value="Acetyl-CoA synthetase-like"/>
    <property type="match status" value="1"/>
</dbReference>
<evidence type="ECO:0000256" key="2">
    <source>
        <dbReference type="ARBA" id="ARBA00022553"/>
    </source>
</evidence>
<dbReference type="InterPro" id="IPR042099">
    <property type="entry name" value="ANL_N_sf"/>
</dbReference>
<dbReference type="InterPro" id="IPR000873">
    <property type="entry name" value="AMP-dep_synth/lig_dom"/>
</dbReference>
<evidence type="ECO:0000313" key="4">
    <source>
        <dbReference type="EMBL" id="KAA8650297.1"/>
    </source>
</evidence>
<evidence type="ECO:0000256" key="1">
    <source>
        <dbReference type="ARBA" id="ARBA00022450"/>
    </source>
</evidence>
<sequence>MEMLHTSGTTGLPKVVTISQSCIAAMDVQHRIPHEEEQKPYLCVLAEAEKPFIGFPLFHVAGLALSCFLLLSRCKLVFGPPGKPASREVVQEILRVADVDALLLPPSVLEDITCDSTILDRVNTLRYILYGGGCLNRNAGDILSNRTQLLNGIGSTECGSIIQFPMDSRYWNYFRFWPRLNGIEWRETSEGSGEFEMVIVKDDDVAQYQTVFHNFPELSEWCTKDIFAPHPTIKDLWEYRGRTDQLIVFSTGKKLNPIDIESSVSTCSGVRTALVFGNNRPHPGLLVELEAPAESSAMDRIHSEILTTLNNSQKYSSKETLIMARDILNAKASKPFVRSAKGTVDRKRSLELYAPEIEKFYLTQPYSFDTPTFDFSSRDALSAGLCELVGELTSTSRLSAEDDFFAAGLDSRRVQILAAYLESSWKAVMTNASEIRDSTTDLIYAHPTAARLASYFCPGPLESGLGREHDNAIQEMRNLLERLVSVISVFGD</sequence>
<proteinExistence type="predicted"/>
<feature type="domain" description="AMP-dependent synthetase/ligase" evidence="3">
    <location>
        <begin position="3"/>
        <end position="166"/>
    </location>
</feature>
<dbReference type="EMBL" id="QUQM01000001">
    <property type="protein sequence ID" value="KAA8650297.1"/>
    <property type="molecule type" value="Genomic_DNA"/>
</dbReference>
<dbReference type="GeneID" id="54325682"/>
<evidence type="ECO:0000313" key="5">
    <source>
        <dbReference type="Proteomes" id="UP000324241"/>
    </source>
</evidence>
<dbReference type="AlphaFoldDB" id="A0A5M9N6R3"/>
<dbReference type="Pfam" id="PF23562">
    <property type="entry name" value="AMP-binding_C_3"/>
    <property type="match status" value="1"/>
</dbReference>
<protein>
    <recommendedName>
        <fullName evidence="3">AMP-dependent synthetase/ligase domain-containing protein</fullName>
    </recommendedName>
</protein>
<dbReference type="PANTHER" id="PTHR43439:SF2">
    <property type="entry name" value="ENZYME, PUTATIVE (JCVI)-RELATED"/>
    <property type="match status" value="1"/>
</dbReference>
<dbReference type="InterPro" id="IPR051414">
    <property type="entry name" value="Adenylate-forming_Reductase"/>
</dbReference>
<dbReference type="OrthoDB" id="429813at2759"/>
<dbReference type="InterPro" id="IPR020845">
    <property type="entry name" value="AMP-binding_CS"/>
</dbReference>
<dbReference type="Pfam" id="PF00501">
    <property type="entry name" value="AMP-binding"/>
    <property type="match status" value="1"/>
</dbReference>
<name>A0A5M9N6R3_9EURO</name>
<comment type="caution">
    <text evidence="4">The sequence shown here is derived from an EMBL/GenBank/DDBJ whole genome shotgun (WGS) entry which is preliminary data.</text>
</comment>
<dbReference type="RefSeq" id="XP_033429658.1">
    <property type="nucleotide sequence ID" value="XM_033567663.1"/>
</dbReference>
<dbReference type="Gene3D" id="3.40.50.12780">
    <property type="entry name" value="N-terminal domain of ligase-like"/>
    <property type="match status" value="1"/>
</dbReference>
<dbReference type="Proteomes" id="UP000324241">
    <property type="component" value="Unassembled WGS sequence"/>
</dbReference>
<evidence type="ECO:0000259" key="3">
    <source>
        <dbReference type="Pfam" id="PF00501"/>
    </source>
</evidence>
<gene>
    <name evidence="4" type="ORF">ATNIH1004_002980</name>
</gene>
<dbReference type="PANTHER" id="PTHR43439">
    <property type="entry name" value="PHENYLACETATE-COENZYME A LIGASE"/>
    <property type="match status" value="1"/>
</dbReference>
<dbReference type="Gene3D" id="1.10.1200.10">
    <property type="entry name" value="ACP-like"/>
    <property type="match status" value="1"/>
</dbReference>
<dbReference type="VEuPathDB" id="FungiDB:EYZ11_010091"/>
<dbReference type="PROSITE" id="PS00455">
    <property type="entry name" value="AMP_BINDING"/>
    <property type="match status" value="1"/>
</dbReference>
<dbReference type="InterPro" id="IPR036736">
    <property type="entry name" value="ACP-like_sf"/>
</dbReference>
<keyword evidence="1" id="KW-0596">Phosphopantetheine</keyword>
<accession>A0A5M9N6R3</accession>
<reference evidence="4 5" key="1">
    <citation type="submission" date="2019-08" db="EMBL/GenBank/DDBJ databases">
        <title>The genome sequence of a newly discovered highly antifungal drug resistant Aspergillus species, Aspergillus tanneri NIH 1004.</title>
        <authorList>
            <person name="Mounaud S."/>
            <person name="Singh I."/>
            <person name="Joardar V."/>
            <person name="Pakala S."/>
            <person name="Pakala S."/>
            <person name="Venepally P."/>
            <person name="Chung J.K."/>
            <person name="Losada L."/>
            <person name="Nierman W.C."/>
        </authorList>
    </citation>
    <scope>NUCLEOTIDE SEQUENCE [LARGE SCALE GENOMIC DNA]</scope>
    <source>
        <strain evidence="4 5">NIH1004</strain>
    </source>
</reference>
<keyword evidence="2" id="KW-0597">Phosphoprotein</keyword>
<organism evidence="4 5">
    <name type="scientific">Aspergillus tanneri</name>
    <dbReference type="NCBI Taxonomy" id="1220188"/>
    <lineage>
        <taxon>Eukaryota</taxon>
        <taxon>Fungi</taxon>
        <taxon>Dikarya</taxon>
        <taxon>Ascomycota</taxon>
        <taxon>Pezizomycotina</taxon>
        <taxon>Eurotiomycetes</taxon>
        <taxon>Eurotiomycetidae</taxon>
        <taxon>Eurotiales</taxon>
        <taxon>Aspergillaceae</taxon>
        <taxon>Aspergillus</taxon>
        <taxon>Aspergillus subgen. Circumdati</taxon>
    </lineage>
</organism>
<dbReference type="SUPFAM" id="SSF47336">
    <property type="entry name" value="ACP-like"/>
    <property type="match status" value="1"/>
</dbReference>